<reference evidence="2" key="1">
    <citation type="journal article" date="2013" name="Nature">
        <title>Draft genome of the wheat A-genome progenitor Triticum urartu.</title>
        <authorList>
            <person name="Ling H.Q."/>
            <person name="Zhao S."/>
            <person name="Liu D."/>
            <person name="Wang J."/>
            <person name="Sun H."/>
            <person name="Zhang C."/>
            <person name="Fan H."/>
            <person name="Li D."/>
            <person name="Dong L."/>
            <person name="Tao Y."/>
            <person name="Gao C."/>
            <person name="Wu H."/>
            <person name="Li Y."/>
            <person name="Cui Y."/>
            <person name="Guo X."/>
            <person name="Zheng S."/>
            <person name="Wang B."/>
            <person name="Yu K."/>
            <person name="Liang Q."/>
            <person name="Yang W."/>
            <person name="Lou X."/>
            <person name="Chen J."/>
            <person name="Feng M."/>
            <person name="Jian J."/>
            <person name="Zhang X."/>
            <person name="Luo G."/>
            <person name="Jiang Y."/>
            <person name="Liu J."/>
            <person name="Wang Z."/>
            <person name="Sha Y."/>
            <person name="Zhang B."/>
            <person name="Wu H."/>
            <person name="Tang D."/>
            <person name="Shen Q."/>
            <person name="Xue P."/>
            <person name="Zou S."/>
            <person name="Wang X."/>
            <person name="Liu X."/>
            <person name="Wang F."/>
            <person name="Yang Y."/>
            <person name="An X."/>
            <person name="Dong Z."/>
            <person name="Zhang K."/>
            <person name="Zhang X."/>
            <person name="Luo M.C."/>
            <person name="Dvorak J."/>
            <person name="Tong Y."/>
            <person name="Wang J."/>
            <person name="Yang H."/>
            <person name="Li Z."/>
            <person name="Wang D."/>
            <person name="Zhang A."/>
            <person name="Wang J."/>
        </authorList>
    </citation>
    <scope>NUCLEOTIDE SEQUENCE</scope>
</reference>
<sequence length="1106" mass="119984">MAAQGGEAAAGSDPKPNERISLTGAVMAEMVYLTVTDGRLKTEKGWSVEQTSSSQYQPSASGHHAWSSSSGASWNYSVDNTNQNAVYYDPQRDVSVSGATQNVTNGAPHVTQPAVGTTNATNTYAPYSNSVQPAYNAAQYPNYYYNYPQPANDSSLHQGVDQSSGAAYQPLTSFPNSGSYVGPTSNTYYNAGADQTAQAYATNNYYYQNQAWSGGSSGDVHAQTYQTYAPSDTNAAQSSCSLPTTSFHYPQQYNQWSNYYDQSAPNSGALAVAGNSASDTKSPSAGSGYTYPSTQPPPPGTTQRKNDAVAPTAPPQAVGITGFQSQHVNQAPGAPGFQSQHVNQAPGAPGFQSQHVNQAPGAPGFQSQHVNPAPGVQGFQSQYVNLSPDTPGFQSQHVNPAPVTPGFQSQHLNQAPGNPGYENPYANKTAAVSGFQNHYINQAPAYQQNSTSHSQLPLSNQRDQQKALHAQGPSSNVYSVNHVNENSQPTLQGFAKTVASVNKVHIPTNPRIAPGFPMSMPQTGKKLEADSSLKPAYVGVSMPKTDMNAAQDGHGAAVQGSFPVSLCTYVERNLSRCKDDAQRSATQSIMKEMITKATADGTLHTKNWDIEPLLALPENAKGTNMTSNAKDSSPFSFSTSRRSPSRRTKSRWEPVAEEKVTNKVEVVSKEPAKSNACTTWENTRRTGNTWNLGNFVQSRQPPTSQWNQRPSKKQRIGGNANLTKNGNASSDSDKEQDLTKYYASSIALTNSPEEKKRREHRSKRFERGQGASSKSTSSIPYKDGAANVYTRGAISMLNNRSNGDGASLAVEDIDWDALTIKGTCQEIEKRYLRLTSAPDPATVRPEDVLEKALHMVETSEKNYLYKCDQLKSIRQDLTVQRIQNELTVKVYETHARLALQAGDLSEYNQCQSQLTRLYGEGIAGCHLEFSAYNLLCVMLHSNNKRDLLSSMASLSKEARLDETVKHALAVHSAVSSGNYVMFFKLYKKAPGLNSCLMDLYVERMRFEAIKCMSKSYRPTVPVRYVTRVLGFTRVDVLCEANVADGLEECEEWLKAHGAVLAVDENSGELQIDTKVSSASLYMPEPDNAVSHGDASLAVDDFLARAS</sequence>
<dbReference type="InterPro" id="IPR000717">
    <property type="entry name" value="PCI_dom"/>
</dbReference>
<dbReference type="STRING" id="4572.M8ARW9"/>
<name>M8ARW9_TRIUA</name>
<feature type="region of interest" description="Disordered" evidence="1">
    <location>
        <begin position="446"/>
        <end position="475"/>
    </location>
</feature>
<dbReference type="eggNOG" id="KOG1861">
    <property type="taxonomic scope" value="Eukaryota"/>
</dbReference>
<dbReference type="GO" id="GO:0005634">
    <property type="term" value="C:nucleus"/>
    <property type="evidence" value="ECO:0007669"/>
    <property type="project" value="TreeGrafter"/>
</dbReference>
<feature type="compositionally biased region" description="Polar residues" evidence="1">
    <location>
        <begin position="770"/>
        <end position="779"/>
    </location>
</feature>
<evidence type="ECO:0000256" key="1">
    <source>
        <dbReference type="SAM" id="MobiDB-lite"/>
    </source>
</evidence>
<dbReference type="PROSITE" id="PS50250">
    <property type="entry name" value="PCI"/>
    <property type="match status" value="1"/>
</dbReference>
<feature type="region of interest" description="Disordered" evidence="1">
    <location>
        <begin position="676"/>
        <end position="782"/>
    </location>
</feature>
<dbReference type="AlphaFoldDB" id="M8ARW9"/>
<feature type="compositionally biased region" description="Polar residues" evidence="1">
    <location>
        <begin position="378"/>
        <end position="398"/>
    </location>
</feature>
<feature type="region of interest" description="Disordered" evidence="1">
    <location>
        <begin position="271"/>
        <end position="426"/>
    </location>
</feature>
<feature type="compositionally biased region" description="Low complexity" evidence="1">
    <location>
        <begin position="632"/>
        <end position="642"/>
    </location>
</feature>
<dbReference type="InterPro" id="IPR005062">
    <property type="entry name" value="SAC3/GANP/THP3_conserved"/>
</dbReference>
<dbReference type="Gene3D" id="1.25.40.990">
    <property type="match status" value="1"/>
</dbReference>
<feature type="compositionally biased region" description="Polar residues" evidence="1">
    <location>
        <begin position="275"/>
        <end position="285"/>
    </location>
</feature>
<feature type="compositionally biased region" description="Polar residues" evidence="1">
    <location>
        <begin position="406"/>
        <end position="416"/>
    </location>
</feature>
<feature type="compositionally biased region" description="Polar residues" evidence="1">
    <location>
        <begin position="720"/>
        <end position="730"/>
    </location>
</feature>
<evidence type="ECO:0000313" key="2">
    <source>
        <dbReference type="EMBL" id="EMS67925.1"/>
    </source>
</evidence>
<dbReference type="EMBL" id="KD013512">
    <property type="protein sequence ID" value="EMS67925.1"/>
    <property type="molecule type" value="Genomic_DNA"/>
</dbReference>
<feature type="compositionally biased region" description="Polar residues" evidence="1">
    <location>
        <begin position="446"/>
        <end position="462"/>
    </location>
</feature>
<proteinExistence type="predicted"/>
<feature type="region of interest" description="Disordered" evidence="1">
    <location>
        <begin position="620"/>
        <end position="657"/>
    </location>
</feature>
<dbReference type="InterPro" id="IPR045107">
    <property type="entry name" value="SAC3/GANP/THP3"/>
</dbReference>
<dbReference type="PANTHER" id="PTHR12436">
    <property type="entry name" value="80 KDA MCM3-ASSOCIATED PROTEIN"/>
    <property type="match status" value="1"/>
</dbReference>
<dbReference type="PANTHER" id="PTHR12436:SF4">
    <property type="entry name" value="LEUKOCYTE RECEPTOR CLUSTER MEMBER 8"/>
    <property type="match status" value="1"/>
</dbReference>
<dbReference type="OMA" id="APYVPTW"/>
<feature type="compositionally biased region" description="Polar residues" evidence="1">
    <location>
        <begin position="621"/>
        <end position="631"/>
    </location>
</feature>
<gene>
    <name evidence="2" type="ORF">TRIUR3_21222</name>
</gene>
<dbReference type="Pfam" id="PF03399">
    <property type="entry name" value="SAC3_GANP"/>
    <property type="match status" value="1"/>
</dbReference>
<organism evidence="2">
    <name type="scientific">Triticum urartu</name>
    <name type="common">Red wild einkorn</name>
    <name type="synonym">Crithodium urartu</name>
    <dbReference type="NCBI Taxonomy" id="4572"/>
    <lineage>
        <taxon>Eukaryota</taxon>
        <taxon>Viridiplantae</taxon>
        <taxon>Streptophyta</taxon>
        <taxon>Embryophyta</taxon>
        <taxon>Tracheophyta</taxon>
        <taxon>Spermatophyta</taxon>
        <taxon>Magnoliopsida</taxon>
        <taxon>Liliopsida</taxon>
        <taxon>Poales</taxon>
        <taxon>Poaceae</taxon>
        <taxon>BOP clade</taxon>
        <taxon>Pooideae</taxon>
        <taxon>Triticodae</taxon>
        <taxon>Triticeae</taxon>
        <taxon>Triticinae</taxon>
        <taxon>Triticum</taxon>
    </lineage>
</organism>
<protein>
    <submittedName>
        <fullName evidence="2">Uncharacterized protein</fullName>
    </submittedName>
</protein>
<feature type="compositionally biased region" description="Polar residues" evidence="1">
    <location>
        <begin position="676"/>
        <end position="709"/>
    </location>
</feature>
<dbReference type="FunFam" id="1.25.40.990:FF:000005">
    <property type="entry name" value="Putative SAC3/GANP family protein"/>
    <property type="match status" value="1"/>
</dbReference>
<accession>M8ARW9</accession>